<proteinExistence type="predicted"/>
<feature type="domain" description="C-type lectin" evidence="1">
    <location>
        <begin position="16"/>
        <end position="115"/>
    </location>
</feature>
<name>A0AAN8MG99_9TELE</name>
<evidence type="ECO:0000313" key="2">
    <source>
        <dbReference type="EMBL" id="KAK6326081.1"/>
    </source>
</evidence>
<reference evidence="2 3" key="1">
    <citation type="submission" date="2021-04" db="EMBL/GenBank/DDBJ databases">
        <authorList>
            <person name="De Guttry C."/>
            <person name="Zahm M."/>
            <person name="Klopp C."/>
            <person name="Cabau C."/>
            <person name="Louis A."/>
            <person name="Berthelot C."/>
            <person name="Parey E."/>
            <person name="Roest Crollius H."/>
            <person name="Montfort J."/>
            <person name="Robinson-Rechavi M."/>
            <person name="Bucao C."/>
            <person name="Bouchez O."/>
            <person name="Gislard M."/>
            <person name="Lluch J."/>
            <person name="Milhes M."/>
            <person name="Lampietro C."/>
            <person name="Lopez Roques C."/>
            <person name="Donnadieu C."/>
            <person name="Braasch I."/>
            <person name="Desvignes T."/>
            <person name="Postlethwait J."/>
            <person name="Bobe J."/>
            <person name="Wedekind C."/>
            <person name="Guiguen Y."/>
        </authorList>
    </citation>
    <scope>NUCLEOTIDE SEQUENCE [LARGE SCALE GENOMIC DNA]</scope>
    <source>
        <strain evidence="2">Cs_M1</strain>
        <tissue evidence="2">Blood</tissue>
    </source>
</reference>
<dbReference type="AlphaFoldDB" id="A0AAN8MG99"/>
<dbReference type="SMART" id="SM00034">
    <property type="entry name" value="CLECT"/>
    <property type="match status" value="1"/>
</dbReference>
<organism evidence="2 3">
    <name type="scientific">Coregonus suidteri</name>
    <dbReference type="NCBI Taxonomy" id="861788"/>
    <lineage>
        <taxon>Eukaryota</taxon>
        <taxon>Metazoa</taxon>
        <taxon>Chordata</taxon>
        <taxon>Craniata</taxon>
        <taxon>Vertebrata</taxon>
        <taxon>Euteleostomi</taxon>
        <taxon>Actinopterygii</taxon>
        <taxon>Neopterygii</taxon>
        <taxon>Teleostei</taxon>
        <taxon>Protacanthopterygii</taxon>
        <taxon>Salmoniformes</taxon>
        <taxon>Salmonidae</taxon>
        <taxon>Coregoninae</taxon>
        <taxon>Coregonus</taxon>
    </lineage>
</organism>
<dbReference type="PANTHER" id="PTHR22803">
    <property type="entry name" value="MANNOSE, PHOSPHOLIPASE, LECTIN RECEPTOR RELATED"/>
    <property type="match status" value="1"/>
</dbReference>
<evidence type="ECO:0000259" key="1">
    <source>
        <dbReference type="PROSITE" id="PS50041"/>
    </source>
</evidence>
<dbReference type="Pfam" id="PF00059">
    <property type="entry name" value="Lectin_C"/>
    <property type="match status" value="1"/>
</dbReference>
<sequence length="124" mass="14155">MTRWTGRAAETIVLMGSHLTILHSKKQHEALGKEVSRIGGFNTYFWIGLSDREIEGDWRWVDNTTLTSKFWNHWSSEPDNNLSGGVEGEDCVVLESNTQTWSDVPCVFTYHHICQMDATPITCH</sequence>
<dbReference type="Proteomes" id="UP001356427">
    <property type="component" value="Unassembled WGS sequence"/>
</dbReference>
<dbReference type="InterPro" id="IPR016186">
    <property type="entry name" value="C-type_lectin-like/link_sf"/>
</dbReference>
<keyword evidence="3" id="KW-1185">Reference proteome</keyword>
<dbReference type="InterPro" id="IPR016187">
    <property type="entry name" value="CTDL_fold"/>
</dbReference>
<accession>A0AAN8MG99</accession>
<dbReference type="SUPFAM" id="SSF56436">
    <property type="entry name" value="C-type lectin-like"/>
    <property type="match status" value="1"/>
</dbReference>
<dbReference type="InterPro" id="IPR050111">
    <property type="entry name" value="C-type_lectin/snaclec_domain"/>
</dbReference>
<dbReference type="Gene3D" id="3.10.100.10">
    <property type="entry name" value="Mannose-Binding Protein A, subunit A"/>
    <property type="match status" value="1"/>
</dbReference>
<dbReference type="InterPro" id="IPR001304">
    <property type="entry name" value="C-type_lectin-like"/>
</dbReference>
<gene>
    <name evidence="2" type="ORF">J4Q44_G00017250</name>
</gene>
<comment type="caution">
    <text evidence="2">The sequence shown here is derived from an EMBL/GenBank/DDBJ whole genome shotgun (WGS) entry which is preliminary data.</text>
</comment>
<dbReference type="PROSITE" id="PS50041">
    <property type="entry name" value="C_TYPE_LECTIN_2"/>
    <property type="match status" value="1"/>
</dbReference>
<dbReference type="EMBL" id="JAGTTL010000002">
    <property type="protein sequence ID" value="KAK6326081.1"/>
    <property type="molecule type" value="Genomic_DNA"/>
</dbReference>
<protein>
    <recommendedName>
        <fullName evidence="1">C-type lectin domain-containing protein</fullName>
    </recommendedName>
</protein>
<evidence type="ECO:0000313" key="3">
    <source>
        <dbReference type="Proteomes" id="UP001356427"/>
    </source>
</evidence>